<protein>
    <submittedName>
        <fullName evidence="2">Uncharacterized protein</fullName>
    </submittedName>
</protein>
<feature type="region of interest" description="Disordered" evidence="1">
    <location>
        <begin position="1"/>
        <end position="51"/>
    </location>
</feature>
<accession>A0A699Y2P9</accession>
<dbReference type="EMBL" id="BKCJ012010435">
    <property type="protein sequence ID" value="GFD63946.1"/>
    <property type="molecule type" value="Genomic_DNA"/>
</dbReference>
<sequence>DDDEERSDSLDDNIISGLPPFSAITPDEPVLSTEEPDNSLSMGDEHLDTIS</sequence>
<feature type="non-terminal residue" evidence="2">
    <location>
        <position position="1"/>
    </location>
</feature>
<organism evidence="2">
    <name type="scientific">Tanacetum cinerariifolium</name>
    <name type="common">Dalmatian daisy</name>
    <name type="synonym">Chrysanthemum cinerariifolium</name>
    <dbReference type="NCBI Taxonomy" id="118510"/>
    <lineage>
        <taxon>Eukaryota</taxon>
        <taxon>Viridiplantae</taxon>
        <taxon>Streptophyta</taxon>
        <taxon>Embryophyta</taxon>
        <taxon>Tracheophyta</taxon>
        <taxon>Spermatophyta</taxon>
        <taxon>Magnoliopsida</taxon>
        <taxon>eudicotyledons</taxon>
        <taxon>Gunneridae</taxon>
        <taxon>Pentapetalae</taxon>
        <taxon>asterids</taxon>
        <taxon>campanulids</taxon>
        <taxon>Asterales</taxon>
        <taxon>Asteraceae</taxon>
        <taxon>Asteroideae</taxon>
        <taxon>Anthemideae</taxon>
        <taxon>Anthemidinae</taxon>
        <taxon>Tanacetum</taxon>
    </lineage>
</organism>
<name>A0A699Y2P9_TANCI</name>
<gene>
    <name evidence="2" type="ORF">Tci_935915</name>
</gene>
<reference evidence="2" key="1">
    <citation type="journal article" date="2019" name="Sci. Rep.">
        <title>Draft genome of Tanacetum cinerariifolium, the natural source of mosquito coil.</title>
        <authorList>
            <person name="Yamashiro T."/>
            <person name="Shiraishi A."/>
            <person name="Satake H."/>
            <person name="Nakayama K."/>
        </authorList>
    </citation>
    <scope>NUCLEOTIDE SEQUENCE</scope>
</reference>
<comment type="caution">
    <text evidence="2">The sequence shown here is derived from an EMBL/GenBank/DDBJ whole genome shotgun (WGS) entry which is preliminary data.</text>
</comment>
<evidence type="ECO:0000256" key="1">
    <source>
        <dbReference type="SAM" id="MobiDB-lite"/>
    </source>
</evidence>
<feature type="non-terminal residue" evidence="2">
    <location>
        <position position="51"/>
    </location>
</feature>
<evidence type="ECO:0000313" key="2">
    <source>
        <dbReference type="EMBL" id="GFD63946.1"/>
    </source>
</evidence>
<proteinExistence type="predicted"/>
<dbReference type="AlphaFoldDB" id="A0A699Y2P9"/>